<dbReference type="Pfam" id="PF09946">
    <property type="entry name" value="DUF2178"/>
    <property type="match status" value="1"/>
</dbReference>
<keyword evidence="1" id="KW-1133">Transmembrane helix</keyword>
<sequence length="143" mass="15902">MFVMDRKKYKQLRIVVALFVGAIVAMAVTRHSYLLSIAGVLTGMVFMALVRAKAKIRTDEREATVQEKAARMTYAIFAPTIGVAAFLLLLPSKGGISVFSKGEWLYIESLGMVFAYLTLFLIAIYAISYHFFNRKYGGGGNEE</sequence>
<evidence type="ECO:0000256" key="1">
    <source>
        <dbReference type="SAM" id="Phobius"/>
    </source>
</evidence>
<proteinExistence type="predicted"/>
<organism evidence="2 3">
    <name type="scientific">Candidatus Curtissbacteria bacterium RBG_13_40_7</name>
    <dbReference type="NCBI Taxonomy" id="1797706"/>
    <lineage>
        <taxon>Bacteria</taxon>
        <taxon>Candidatus Curtissiibacteriota</taxon>
    </lineage>
</organism>
<feature type="transmembrane region" description="Helical" evidence="1">
    <location>
        <begin position="73"/>
        <end position="92"/>
    </location>
</feature>
<keyword evidence="1" id="KW-0812">Transmembrane</keyword>
<accession>A0A1F5FVC0</accession>
<feature type="transmembrane region" description="Helical" evidence="1">
    <location>
        <begin position="34"/>
        <end position="52"/>
    </location>
</feature>
<protein>
    <recommendedName>
        <fullName evidence="4">DUF2178 domain-containing protein</fullName>
    </recommendedName>
</protein>
<feature type="transmembrane region" description="Helical" evidence="1">
    <location>
        <begin position="12"/>
        <end position="28"/>
    </location>
</feature>
<evidence type="ECO:0008006" key="4">
    <source>
        <dbReference type="Google" id="ProtNLM"/>
    </source>
</evidence>
<evidence type="ECO:0000313" key="2">
    <source>
        <dbReference type="EMBL" id="OGD83568.1"/>
    </source>
</evidence>
<name>A0A1F5FVC0_9BACT</name>
<gene>
    <name evidence="2" type="ORF">A2165_03955</name>
</gene>
<comment type="caution">
    <text evidence="2">The sequence shown here is derived from an EMBL/GenBank/DDBJ whole genome shotgun (WGS) entry which is preliminary data.</text>
</comment>
<dbReference type="EMBL" id="MFAU01000043">
    <property type="protein sequence ID" value="OGD83568.1"/>
    <property type="molecule type" value="Genomic_DNA"/>
</dbReference>
<keyword evidence="1" id="KW-0472">Membrane</keyword>
<dbReference type="AlphaFoldDB" id="A0A1F5FVC0"/>
<reference evidence="2 3" key="1">
    <citation type="journal article" date="2016" name="Nat. Commun.">
        <title>Thousands of microbial genomes shed light on interconnected biogeochemical processes in an aquifer system.</title>
        <authorList>
            <person name="Anantharaman K."/>
            <person name="Brown C.T."/>
            <person name="Hug L.A."/>
            <person name="Sharon I."/>
            <person name="Castelle C.J."/>
            <person name="Probst A.J."/>
            <person name="Thomas B.C."/>
            <person name="Singh A."/>
            <person name="Wilkins M.J."/>
            <person name="Karaoz U."/>
            <person name="Brodie E.L."/>
            <person name="Williams K.H."/>
            <person name="Hubbard S.S."/>
            <person name="Banfield J.F."/>
        </authorList>
    </citation>
    <scope>NUCLEOTIDE SEQUENCE [LARGE SCALE GENOMIC DNA]</scope>
</reference>
<evidence type="ECO:0000313" key="3">
    <source>
        <dbReference type="Proteomes" id="UP000179252"/>
    </source>
</evidence>
<dbReference type="InterPro" id="IPR019235">
    <property type="entry name" value="DUF2178_TM"/>
</dbReference>
<feature type="transmembrane region" description="Helical" evidence="1">
    <location>
        <begin position="104"/>
        <end position="127"/>
    </location>
</feature>
<dbReference type="Proteomes" id="UP000179252">
    <property type="component" value="Unassembled WGS sequence"/>
</dbReference>